<dbReference type="InterPro" id="IPR050535">
    <property type="entry name" value="DNA_Repair-Maintenance_Comp"/>
</dbReference>
<dbReference type="EMBL" id="SNXS01000001">
    <property type="protein sequence ID" value="TDP74745.1"/>
    <property type="molecule type" value="Genomic_DNA"/>
</dbReference>
<dbReference type="OrthoDB" id="9773856at2"/>
<evidence type="ECO:0000313" key="5">
    <source>
        <dbReference type="EMBL" id="TDP74745.1"/>
    </source>
</evidence>
<dbReference type="PANTHER" id="PTHR30337:SF0">
    <property type="entry name" value="NUCLEASE SBCCD SUBUNIT D"/>
    <property type="match status" value="1"/>
</dbReference>
<keyword evidence="1" id="KW-0540">Nuclease</keyword>
<accession>A0A4R6QUY9</accession>
<evidence type="ECO:0000313" key="6">
    <source>
        <dbReference type="Proteomes" id="UP000295361"/>
    </source>
</evidence>
<evidence type="ECO:0000256" key="3">
    <source>
        <dbReference type="ARBA" id="ARBA00022839"/>
    </source>
</evidence>
<dbReference type="InterPro" id="IPR041796">
    <property type="entry name" value="Mre11_N"/>
</dbReference>
<dbReference type="Gene3D" id="3.60.21.10">
    <property type="match status" value="1"/>
</dbReference>
<dbReference type="InterPro" id="IPR014577">
    <property type="entry name" value="UCP033093_metalloPase"/>
</dbReference>
<name>A0A4R6QUY9_9BURK</name>
<dbReference type="PIRSF" id="PIRSF033093">
    <property type="entry name" value="UCP_ML1119"/>
    <property type="match status" value="1"/>
</dbReference>
<reference evidence="5 6" key="1">
    <citation type="submission" date="2019-03" db="EMBL/GenBank/DDBJ databases">
        <title>Genomic Encyclopedia of Type Strains, Phase IV (KMG-IV): sequencing the most valuable type-strain genomes for metagenomic binning, comparative biology and taxonomic classification.</title>
        <authorList>
            <person name="Goeker M."/>
        </authorList>
    </citation>
    <scope>NUCLEOTIDE SEQUENCE [LARGE SCALE GENOMIC DNA]</scope>
    <source>
        <strain evidence="5 6">DSM 16998</strain>
    </source>
</reference>
<dbReference type="AlphaFoldDB" id="A0A4R6QUY9"/>
<keyword evidence="6" id="KW-1185">Reference proteome</keyword>
<dbReference type="GO" id="GO:0004527">
    <property type="term" value="F:exonuclease activity"/>
    <property type="evidence" value="ECO:0007669"/>
    <property type="project" value="UniProtKB-KW"/>
</dbReference>
<feature type="domain" description="Calcineurin-like phosphoesterase" evidence="4">
    <location>
        <begin position="4"/>
        <end position="97"/>
    </location>
</feature>
<dbReference type="Pfam" id="PF00149">
    <property type="entry name" value="Metallophos"/>
    <property type="match status" value="1"/>
</dbReference>
<dbReference type="PANTHER" id="PTHR30337">
    <property type="entry name" value="COMPONENT OF ATP-DEPENDENT DSDNA EXONUCLEASE"/>
    <property type="match status" value="1"/>
</dbReference>
<evidence type="ECO:0000256" key="1">
    <source>
        <dbReference type="ARBA" id="ARBA00022722"/>
    </source>
</evidence>
<keyword evidence="2" id="KW-0378">Hydrolase</keyword>
<dbReference type="CDD" id="cd00840">
    <property type="entry name" value="MPP_Mre11_N"/>
    <property type="match status" value="1"/>
</dbReference>
<evidence type="ECO:0000256" key="2">
    <source>
        <dbReference type="ARBA" id="ARBA00022801"/>
    </source>
</evidence>
<dbReference type="RefSeq" id="WP_133699350.1">
    <property type="nucleotide sequence ID" value="NZ_SNXS01000001.1"/>
</dbReference>
<dbReference type="InterPro" id="IPR029052">
    <property type="entry name" value="Metallo-depent_PP-like"/>
</dbReference>
<proteinExistence type="predicted"/>
<comment type="caution">
    <text evidence="5">The sequence shown here is derived from an EMBL/GenBank/DDBJ whole genome shotgun (WGS) entry which is preliminary data.</text>
</comment>
<sequence>MPIFLHSADWQIGRLYASLPPEDAVPLAEARIASVERLAELATEHSVDAVLVAGDVFDAQTVSDRTLRRLFLAMASYSGPWVLISGNHDAALTESVWTRAMRLGVVPANVHLALQPEPVLLDAIRTAVLPAPLMQRHTFGDSTAWFDEAATPDGWLRVGLAHGSVQGILPDTVDSANPIAADRAKRARLDYLALGDWHGTKRIDERTWYSGTPEPDRFRANDAGQALLVEISGPGIRPLVTSLPIGKFQWQSLAITVNVPTDVDQLLATLQALPVNTVLDIALQGQVTLADHQRLRTGLGEAAARIRHMCADESQLRMTPSVEDISALQADGYLADILAELRDEQNAEGEAAQIARDALALLSIALSQRTPVGQEGAAA</sequence>
<gene>
    <name evidence="5" type="ORF">DES47_101811</name>
</gene>
<evidence type="ECO:0000259" key="4">
    <source>
        <dbReference type="Pfam" id="PF00149"/>
    </source>
</evidence>
<dbReference type="InParanoid" id="A0A4R6QUY9"/>
<dbReference type="InterPro" id="IPR004843">
    <property type="entry name" value="Calcineurin-like_PHP"/>
</dbReference>
<keyword evidence="3 5" id="KW-0269">Exonuclease</keyword>
<dbReference type="Proteomes" id="UP000295361">
    <property type="component" value="Unassembled WGS sequence"/>
</dbReference>
<organism evidence="5 6">
    <name type="scientific">Roseateles toxinivorans</name>
    <dbReference type="NCBI Taxonomy" id="270368"/>
    <lineage>
        <taxon>Bacteria</taxon>
        <taxon>Pseudomonadati</taxon>
        <taxon>Pseudomonadota</taxon>
        <taxon>Betaproteobacteria</taxon>
        <taxon>Burkholderiales</taxon>
        <taxon>Sphaerotilaceae</taxon>
        <taxon>Roseateles</taxon>
    </lineage>
</organism>
<dbReference type="SUPFAM" id="SSF56300">
    <property type="entry name" value="Metallo-dependent phosphatases"/>
    <property type="match status" value="1"/>
</dbReference>
<protein>
    <submittedName>
        <fullName evidence="5">DNA repair exonuclease SbcCD nuclease subunit</fullName>
    </submittedName>
</protein>